<dbReference type="Proteomes" id="UP000494163">
    <property type="component" value="Chromosome 3R"/>
</dbReference>
<dbReference type="STRING" id="30019.A0A0M4EF69"/>
<evidence type="ECO:0000313" key="3">
    <source>
        <dbReference type="Proteomes" id="UP000494163"/>
    </source>
</evidence>
<dbReference type="OrthoDB" id="6614499at2759"/>
<gene>
    <name evidence="2" type="ORF">Dbus_chr3Rg1528</name>
</gene>
<name>A0A0M4EF69_DROBS</name>
<dbReference type="OMA" id="AIHQKHF"/>
<dbReference type="EMBL" id="CP012526">
    <property type="protein sequence ID" value="ALC46778.1"/>
    <property type="molecule type" value="Genomic_DNA"/>
</dbReference>
<feature type="non-terminal residue" evidence="2">
    <location>
        <position position="1"/>
    </location>
</feature>
<sequence length="714" mass="80248">ETPRRSTRKSVRPPIDYDDIIERNVMSSASKVKSSALAAAQNITTVAEREEEDDAHKWSAAEVGRHSQKRSRKSKRKQSKKAKSMVTTQPIEREVVDQIVNEDVESSAKTNIKLCSLDEDNDVQDNHEESTVACAQEMNITQSNQYAQVDTNIKTDLSLCLLENEDDQDMQSNQDAQSKADINIESDLGLCPLEIEDDQDMPSLLQPEREKSTVACTQEKNIEKSNLDAHSNIAVACTQKNNVEQSNQDAQSKAHTNIETDLHLCPLENEEDQNIQTNQDAQSKLNTTIELELCPLEIEDDDDMPSLLQDEDDQDMPSLLQVDDSPTVLNRTFDADENSVIYMDTLMLNAEDMECPAPKVPVILENKAIKVVLTTADNNRTTLINLNDNSKPFKFPTPLKSSANFQFSGNTTAANEKFNNDLLNCSERGRRRSKSLSNEKVSNTVSFYSPVETIAVNNKHRKGLDISNITQRRKRSLSADCSRVIESRIPKPSKSCILIICDTLPKQISFLEFFQRVATPTKLKTVTKLPNFTAIHQKHFAKMENLVEHVERKKLRAKELQTSSAVKSSVKKRIESITKSSAKKLPAPNVRAASRPRALKKLDVSSVPITPRKASEQQGNLPNPRDMMAKAILPKRLPLSSNISSSAFVFNSAAVSSKDAEPVQSKVQARQQRHMEMFKGRTATKAKNVELIRGVRSNRRFELQMQHRRLQDEN</sequence>
<feature type="compositionally biased region" description="Basic and acidic residues" evidence="1">
    <location>
        <begin position="54"/>
        <end position="65"/>
    </location>
</feature>
<feature type="compositionally biased region" description="Basic residues" evidence="1">
    <location>
        <begin position="66"/>
        <end position="83"/>
    </location>
</feature>
<keyword evidence="3" id="KW-1185">Reference proteome</keyword>
<reference evidence="2 3" key="1">
    <citation type="submission" date="2015-08" db="EMBL/GenBank/DDBJ databases">
        <title>Ancestral chromatin configuration constrains chromatin evolution on differentiating sex chromosomes in Drosophila.</title>
        <authorList>
            <person name="Zhou Q."/>
            <person name="Bachtrog D."/>
        </authorList>
    </citation>
    <scope>NUCLEOTIDE SEQUENCE [LARGE SCALE GENOMIC DNA]</scope>
    <source>
        <tissue evidence="2">Whole larvae</tissue>
    </source>
</reference>
<protein>
    <submittedName>
        <fullName evidence="2">CG11120</fullName>
    </submittedName>
</protein>
<dbReference type="AlphaFoldDB" id="A0A0M4EF69"/>
<proteinExistence type="predicted"/>
<accession>A0A0M4EF69</accession>
<evidence type="ECO:0000313" key="2">
    <source>
        <dbReference type="EMBL" id="ALC46778.1"/>
    </source>
</evidence>
<organism evidence="2 3">
    <name type="scientific">Drosophila busckii</name>
    <name type="common">Fruit fly</name>
    <dbReference type="NCBI Taxonomy" id="30019"/>
    <lineage>
        <taxon>Eukaryota</taxon>
        <taxon>Metazoa</taxon>
        <taxon>Ecdysozoa</taxon>
        <taxon>Arthropoda</taxon>
        <taxon>Hexapoda</taxon>
        <taxon>Insecta</taxon>
        <taxon>Pterygota</taxon>
        <taxon>Neoptera</taxon>
        <taxon>Endopterygota</taxon>
        <taxon>Diptera</taxon>
        <taxon>Brachycera</taxon>
        <taxon>Muscomorpha</taxon>
        <taxon>Ephydroidea</taxon>
        <taxon>Drosophilidae</taxon>
        <taxon>Drosophila</taxon>
    </lineage>
</organism>
<evidence type="ECO:0000256" key="1">
    <source>
        <dbReference type="SAM" id="MobiDB-lite"/>
    </source>
</evidence>
<feature type="non-terminal residue" evidence="2">
    <location>
        <position position="714"/>
    </location>
</feature>
<feature type="region of interest" description="Disordered" evidence="1">
    <location>
        <begin position="46"/>
        <end position="87"/>
    </location>
</feature>